<dbReference type="InterPro" id="IPR034026">
    <property type="entry name" value="EssA"/>
</dbReference>
<gene>
    <name evidence="3" type="ORF">LACPH_002136</name>
</gene>
<proteinExistence type="predicted"/>
<accession>A0ABY9L0U7</accession>
<dbReference type="Proteomes" id="UP001233112">
    <property type="component" value="Chromosome"/>
</dbReference>
<keyword evidence="4" id="KW-1185">Reference proteome</keyword>
<protein>
    <recommendedName>
        <fullName evidence="5">ESAT-6 secretion machinery protein EssA</fullName>
    </recommendedName>
</protein>
<feature type="signal peptide" evidence="2">
    <location>
        <begin position="1"/>
        <end position="31"/>
    </location>
</feature>
<evidence type="ECO:0000313" key="4">
    <source>
        <dbReference type="Proteomes" id="UP001233112"/>
    </source>
</evidence>
<feature type="transmembrane region" description="Helical" evidence="1">
    <location>
        <begin position="138"/>
        <end position="156"/>
    </location>
</feature>
<name>A0ABY9L0U7_9LACO</name>
<evidence type="ECO:0000313" key="3">
    <source>
        <dbReference type="EMBL" id="WLV77392.1"/>
    </source>
</evidence>
<keyword evidence="1" id="KW-1133">Transmembrane helix</keyword>
<organism evidence="3 4">
    <name type="scientific">Lacticaseibacillus parahuelsenbergensis</name>
    <dbReference type="NCBI Taxonomy" id="3068305"/>
    <lineage>
        <taxon>Bacteria</taxon>
        <taxon>Bacillati</taxon>
        <taxon>Bacillota</taxon>
        <taxon>Bacilli</taxon>
        <taxon>Lactobacillales</taxon>
        <taxon>Lactobacillaceae</taxon>
        <taxon>Lacticaseibacillus</taxon>
    </lineage>
</organism>
<dbReference type="Pfam" id="PF10661">
    <property type="entry name" value="EssA"/>
    <property type="match status" value="1"/>
</dbReference>
<evidence type="ECO:0000256" key="2">
    <source>
        <dbReference type="SAM" id="SignalP"/>
    </source>
</evidence>
<evidence type="ECO:0000256" key="1">
    <source>
        <dbReference type="SAM" id="Phobius"/>
    </source>
</evidence>
<sequence>MTKTAKKLIKRLMISSTALTILLFPAVSTHAADGDLNIDNAAITQKVNGNNQGVVTQDTANLFLPSTDQHLKQIDQAQHQQLEKIREAAFRKKEKQTADAVLTKAKAKVFVTKSTNSDNAQVDTTDNDQQQLLSILKWPLIGVGAVIAVTIGILLGRRFSGITKERANG</sequence>
<evidence type="ECO:0008006" key="5">
    <source>
        <dbReference type="Google" id="ProtNLM"/>
    </source>
</evidence>
<dbReference type="EMBL" id="CP132482">
    <property type="protein sequence ID" value="WLV77392.1"/>
    <property type="molecule type" value="Genomic_DNA"/>
</dbReference>
<keyword evidence="2" id="KW-0732">Signal</keyword>
<keyword evidence="1" id="KW-0472">Membrane</keyword>
<dbReference type="RefSeq" id="WP_306386895.1">
    <property type="nucleotide sequence ID" value="NZ_CP132482.1"/>
</dbReference>
<keyword evidence="1" id="KW-0812">Transmembrane</keyword>
<feature type="chain" id="PRO_5046802040" description="ESAT-6 secretion machinery protein EssA" evidence="2">
    <location>
        <begin position="32"/>
        <end position="169"/>
    </location>
</feature>
<reference evidence="3 4" key="1">
    <citation type="submission" date="2023-08" db="EMBL/GenBank/DDBJ databases">
        <authorList>
            <person name="Buchebner-Jance M."/>
        </authorList>
    </citation>
    <scope>NUCLEOTIDE SEQUENCE [LARGE SCALE GENOMIC DNA]</scope>
    <source>
        <strain evidence="3 4">NCIMB 15471</strain>
    </source>
</reference>